<organism evidence="1 2">
    <name type="scientific">Streptomyces pilosus</name>
    <dbReference type="NCBI Taxonomy" id="28893"/>
    <lineage>
        <taxon>Bacteria</taxon>
        <taxon>Bacillati</taxon>
        <taxon>Actinomycetota</taxon>
        <taxon>Actinomycetes</taxon>
        <taxon>Kitasatosporales</taxon>
        <taxon>Streptomycetaceae</taxon>
        <taxon>Streptomyces</taxon>
    </lineage>
</organism>
<evidence type="ECO:0000313" key="1">
    <source>
        <dbReference type="EMBL" id="GGR08958.1"/>
    </source>
</evidence>
<gene>
    <name evidence="1" type="ORF">GCM10010280_65960</name>
</gene>
<name>A0A918C8J7_9ACTN</name>
<keyword evidence="2" id="KW-1185">Reference proteome</keyword>
<accession>A0A918C8J7</accession>
<dbReference type="EMBL" id="BMTU01000022">
    <property type="protein sequence ID" value="GGR08958.1"/>
    <property type="molecule type" value="Genomic_DNA"/>
</dbReference>
<protein>
    <submittedName>
        <fullName evidence="1">Uncharacterized protein</fullName>
    </submittedName>
</protein>
<reference evidence="1" key="1">
    <citation type="journal article" date="2014" name="Int. J. Syst. Evol. Microbiol.">
        <title>Complete genome sequence of Corynebacterium casei LMG S-19264T (=DSM 44701T), isolated from a smear-ripened cheese.</title>
        <authorList>
            <consortium name="US DOE Joint Genome Institute (JGI-PGF)"/>
            <person name="Walter F."/>
            <person name="Albersmeier A."/>
            <person name="Kalinowski J."/>
            <person name="Ruckert C."/>
        </authorList>
    </citation>
    <scope>NUCLEOTIDE SEQUENCE</scope>
    <source>
        <strain evidence="1">JCM 4403</strain>
    </source>
</reference>
<evidence type="ECO:0000313" key="2">
    <source>
        <dbReference type="Proteomes" id="UP000656732"/>
    </source>
</evidence>
<dbReference type="Proteomes" id="UP000656732">
    <property type="component" value="Unassembled WGS sequence"/>
</dbReference>
<dbReference type="AlphaFoldDB" id="A0A918C8J7"/>
<reference evidence="1" key="2">
    <citation type="submission" date="2020-09" db="EMBL/GenBank/DDBJ databases">
        <authorList>
            <person name="Sun Q."/>
            <person name="Ohkuma M."/>
        </authorList>
    </citation>
    <scope>NUCLEOTIDE SEQUENCE</scope>
    <source>
        <strain evidence="1">JCM 4403</strain>
    </source>
</reference>
<sequence length="59" mass="6298">MGPQDFDDSQVPVLFPEGFESGPCLTAHPGRRDFYSAGPTHTASLTVEVWDGEACSAGR</sequence>
<proteinExistence type="predicted"/>
<comment type="caution">
    <text evidence="1">The sequence shown here is derived from an EMBL/GenBank/DDBJ whole genome shotgun (WGS) entry which is preliminary data.</text>
</comment>